<dbReference type="EMBL" id="LT629690">
    <property type="protein sequence ID" value="SDF41320.1"/>
    <property type="molecule type" value="Genomic_DNA"/>
</dbReference>
<feature type="region of interest" description="Disordered" evidence="1">
    <location>
        <begin position="529"/>
        <end position="586"/>
    </location>
</feature>
<accession>A0A1G7KWM9</accession>
<dbReference type="Gene3D" id="3.30.1330.60">
    <property type="entry name" value="OmpA-like domain"/>
    <property type="match status" value="1"/>
</dbReference>
<protein>
    <submittedName>
        <fullName evidence="3">OmpA family protein</fullName>
    </submittedName>
</protein>
<dbReference type="AlphaFoldDB" id="A0A1G7KWM9"/>
<keyword evidence="2" id="KW-0732">Signal</keyword>
<evidence type="ECO:0000313" key="3">
    <source>
        <dbReference type="EMBL" id="SDF41320.1"/>
    </source>
</evidence>
<proteinExistence type="predicted"/>
<reference evidence="3 4" key="1">
    <citation type="submission" date="2016-10" db="EMBL/GenBank/DDBJ databases">
        <authorList>
            <person name="de Groot N.N."/>
        </authorList>
    </citation>
    <scope>NUCLEOTIDE SEQUENCE [LARGE SCALE GENOMIC DNA]</scope>
    <source>
        <strain evidence="3 4">GAS232</strain>
    </source>
</reference>
<evidence type="ECO:0000256" key="2">
    <source>
        <dbReference type="SAM" id="SignalP"/>
    </source>
</evidence>
<organism evidence="3 4">
    <name type="scientific">Terriglobus roseus</name>
    <dbReference type="NCBI Taxonomy" id="392734"/>
    <lineage>
        <taxon>Bacteria</taxon>
        <taxon>Pseudomonadati</taxon>
        <taxon>Acidobacteriota</taxon>
        <taxon>Terriglobia</taxon>
        <taxon>Terriglobales</taxon>
        <taxon>Acidobacteriaceae</taxon>
        <taxon>Terriglobus</taxon>
    </lineage>
</organism>
<feature type="compositionally biased region" description="Polar residues" evidence="1">
    <location>
        <begin position="560"/>
        <end position="576"/>
    </location>
</feature>
<dbReference type="InterPro" id="IPR013783">
    <property type="entry name" value="Ig-like_fold"/>
</dbReference>
<dbReference type="InterPro" id="IPR036737">
    <property type="entry name" value="OmpA-like_sf"/>
</dbReference>
<feature type="chain" id="PRO_5009241720" evidence="2">
    <location>
        <begin position="32"/>
        <end position="586"/>
    </location>
</feature>
<evidence type="ECO:0000256" key="1">
    <source>
        <dbReference type="SAM" id="MobiDB-lite"/>
    </source>
</evidence>
<feature type="signal peptide" evidence="2">
    <location>
        <begin position="1"/>
        <end position="31"/>
    </location>
</feature>
<sequence length="586" mass="62836">MPGLFPRVIFSRLLASMLFSVISLVPLTAQARPSSPGELDTPRVQIYTGYSYWHPIDAKINNVAFPDVKFGAIGSATYFLRPWLGVTAQFGSHVDDVHGPEGNMDLGLQFQTSAHRFTPFFHVLGGSTFLGGPANNGRKYGWNGTAGVGLDWVPTYHHDWLAVRLFQGDYEYNHVDFGPASADRLSGGIAKNNTLNASTGLVFRFGGRHPADMQAQMSCSANRVDNIAGERVSVNSQILGFDVLKPMQYTWHTTGGMILGEGSDSVIIDTAGLPAGDYHVTGLVTQGKHRSAQCDAAFSVRQPQPPTVSCVASPTSIAPGATATVTATGMSPDNRTLVYAFNSTSGRLNVNGNTATITAPVSRDINTVTSSSTTITVTCNARDDHGQMASASVTIPVTLKETYTTDPNLAPLPLQNDMCSVSFERDRRRPARVDNEGKACLDDVALSLQRQQDSTLVVLGDHTSRERAAMAAERAVNVKLYLTQEKGIDASRIQVRVKDGGIAQVQNIYLSVGSTFNEEGRAINERAVVHHSESYGRPGAATTSRPHRRTTKRKPKAATQSPGTTAAPLPSSTSIQPPAGQVAQPK</sequence>
<evidence type="ECO:0000313" key="4">
    <source>
        <dbReference type="Proteomes" id="UP000182427"/>
    </source>
</evidence>
<dbReference type="SUPFAM" id="SSF103088">
    <property type="entry name" value="OmpA-like"/>
    <property type="match status" value="1"/>
</dbReference>
<name>A0A1G7KWM9_9BACT</name>
<feature type="compositionally biased region" description="Basic residues" evidence="1">
    <location>
        <begin position="545"/>
        <end position="556"/>
    </location>
</feature>
<keyword evidence="4" id="KW-1185">Reference proteome</keyword>
<dbReference type="Proteomes" id="UP000182427">
    <property type="component" value="Chromosome I"/>
</dbReference>
<dbReference type="Gene3D" id="2.60.40.10">
    <property type="entry name" value="Immunoglobulins"/>
    <property type="match status" value="1"/>
</dbReference>
<gene>
    <name evidence="3" type="ORF">SAMN05444167_2330</name>
</gene>